<dbReference type="InterPro" id="IPR011009">
    <property type="entry name" value="Kinase-like_dom_sf"/>
</dbReference>
<proteinExistence type="predicted"/>
<organism evidence="2 3">
    <name type="scientific">Jatropha curcas</name>
    <name type="common">Barbados nut</name>
    <dbReference type="NCBI Taxonomy" id="180498"/>
    <lineage>
        <taxon>Eukaryota</taxon>
        <taxon>Viridiplantae</taxon>
        <taxon>Streptophyta</taxon>
        <taxon>Embryophyta</taxon>
        <taxon>Tracheophyta</taxon>
        <taxon>Spermatophyta</taxon>
        <taxon>Magnoliopsida</taxon>
        <taxon>eudicotyledons</taxon>
        <taxon>Gunneridae</taxon>
        <taxon>Pentapetalae</taxon>
        <taxon>rosids</taxon>
        <taxon>fabids</taxon>
        <taxon>Malpighiales</taxon>
        <taxon>Euphorbiaceae</taxon>
        <taxon>Crotonoideae</taxon>
        <taxon>Jatropheae</taxon>
        <taxon>Jatropha</taxon>
    </lineage>
</organism>
<dbReference type="GO" id="GO:0005886">
    <property type="term" value="C:plasma membrane"/>
    <property type="evidence" value="ECO:0007669"/>
    <property type="project" value="TreeGrafter"/>
</dbReference>
<protein>
    <recommendedName>
        <fullName evidence="1">Protein kinase domain-containing protein</fullName>
    </recommendedName>
</protein>
<dbReference type="GO" id="GO:0004714">
    <property type="term" value="F:transmembrane receptor protein tyrosine kinase activity"/>
    <property type="evidence" value="ECO:0007669"/>
    <property type="project" value="InterPro"/>
</dbReference>
<name>A0A067KUJ9_JATCU</name>
<dbReference type="GO" id="GO:0009506">
    <property type="term" value="C:plasmodesma"/>
    <property type="evidence" value="ECO:0007669"/>
    <property type="project" value="TreeGrafter"/>
</dbReference>
<sequence length="187" mass="21043">MVLSQTHISTIVKGTFGYLDPEYYRRKKLTEKSDVYSFGVVLFETLCARPAVMPMGEIEEEEYEKVNLAEWASNCYQMGTLDQIIDPYLKGKIAPECFKTFTSIARKCLADRGSERPSMGDVLCNLELAMQQQDAADLPEDMAQKVANGRMNGDVTISINNEQGIHFYNSDKTPGVEFSEIMVPMGR</sequence>
<dbReference type="PROSITE" id="PS50011">
    <property type="entry name" value="PROTEIN_KINASE_DOM"/>
    <property type="match status" value="1"/>
</dbReference>
<dbReference type="SUPFAM" id="SSF56112">
    <property type="entry name" value="Protein kinase-like (PK-like)"/>
    <property type="match status" value="1"/>
</dbReference>
<keyword evidence="3" id="KW-1185">Reference proteome</keyword>
<dbReference type="EMBL" id="KK914463">
    <property type="protein sequence ID" value="KDP35955.1"/>
    <property type="molecule type" value="Genomic_DNA"/>
</dbReference>
<gene>
    <name evidence="2" type="ORF">JCGZ_09927</name>
</gene>
<evidence type="ECO:0000313" key="2">
    <source>
        <dbReference type="EMBL" id="KDP35955.1"/>
    </source>
</evidence>
<dbReference type="PANTHER" id="PTHR27003">
    <property type="entry name" value="OS07G0166700 PROTEIN"/>
    <property type="match status" value="1"/>
</dbReference>
<dbReference type="AlphaFoldDB" id="A0A067KUJ9"/>
<evidence type="ECO:0000259" key="1">
    <source>
        <dbReference type="PROSITE" id="PS50011"/>
    </source>
</evidence>
<dbReference type="PANTHER" id="PTHR27003:SF330">
    <property type="entry name" value="PROTEIN KINASE DOMAIN-CONTAINING PROTEIN"/>
    <property type="match status" value="1"/>
</dbReference>
<feature type="domain" description="Protein kinase" evidence="1">
    <location>
        <begin position="1"/>
        <end position="128"/>
    </location>
</feature>
<dbReference type="InterPro" id="IPR000719">
    <property type="entry name" value="Prot_kinase_dom"/>
</dbReference>
<accession>A0A067KUJ9</accession>
<dbReference type="Gene3D" id="1.10.510.10">
    <property type="entry name" value="Transferase(Phosphotransferase) domain 1"/>
    <property type="match status" value="1"/>
</dbReference>
<dbReference type="Proteomes" id="UP000027138">
    <property type="component" value="Unassembled WGS sequence"/>
</dbReference>
<dbReference type="GO" id="GO:0005524">
    <property type="term" value="F:ATP binding"/>
    <property type="evidence" value="ECO:0007669"/>
    <property type="project" value="InterPro"/>
</dbReference>
<evidence type="ECO:0000313" key="3">
    <source>
        <dbReference type="Proteomes" id="UP000027138"/>
    </source>
</evidence>
<dbReference type="InterPro" id="IPR045272">
    <property type="entry name" value="ANXUR1/2-like"/>
</dbReference>
<dbReference type="OrthoDB" id="1564388at2759"/>
<reference evidence="2 3" key="1">
    <citation type="journal article" date="2014" name="PLoS ONE">
        <title>Global Analysis of Gene Expression Profiles in Physic Nut (Jatropha curcas L.) Seedlings Exposed to Salt Stress.</title>
        <authorList>
            <person name="Zhang L."/>
            <person name="Zhang C."/>
            <person name="Wu P."/>
            <person name="Chen Y."/>
            <person name="Li M."/>
            <person name="Jiang H."/>
            <person name="Wu G."/>
        </authorList>
    </citation>
    <scope>NUCLEOTIDE SEQUENCE [LARGE SCALE GENOMIC DNA]</scope>
    <source>
        <strain evidence="3">cv. GZQX0401</strain>
        <tissue evidence="2">Young leaves</tissue>
    </source>
</reference>
<dbReference type="Pfam" id="PF00069">
    <property type="entry name" value="Pkinase"/>
    <property type="match status" value="1"/>
</dbReference>